<feature type="domain" description="ABC transmembrane type-2" evidence="6">
    <location>
        <begin position="21"/>
        <end position="263"/>
    </location>
</feature>
<dbReference type="EMBL" id="BDCR01000002">
    <property type="protein sequence ID" value="GAT62615.1"/>
    <property type="molecule type" value="Genomic_DNA"/>
</dbReference>
<dbReference type="GO" id="GO:0043190">
    <property type="term" value="C:ATP-binding cassette (ABC) transporter complex"/>
    <property type="evidence" value="ECO:0007669"/>
    <property type="project" value="InterPro"/>
</dbReference>
<comment type="caution">
    <text evidence="7">The sequence shown here is derived from an EMBL/GenBank/DDBJ whole genome shotgun (WGS) entry which is preliminary data.</text>
</comment>
<dbReference type="InterPro" id="IPR051784">
    <property type="entry name" value="Nod_factor_ABC_transporter"/>
</dbReference>
<dbReference type="PIRSF" id="PIRSF006648">
    <property type="entry name" value="DrrB"/>
    <property type="match status" value="1"/>
</dbReference>
<dbReference type="InterPro" id="IPR000412">
    <property type="entry name" value="ABC_2_transport"/>
</dbReference>
<feature type="transmembrane region" description="Helical" evidence="5">
    <location>
        <begin position="21"/>
        <end position="41"/>
    </location>
</feature>
<feature type="transmembrane region" description="Helical" evidence="5">
    <location>
        <begin position="53"/>
        <end position="76"/>
    </location>
</feature>
<dbReference type="PRINTS" id="PR00164">
    <property type="entry name" value="ABC2TRNSPORT"/>
</dbReference>
<evidence type="ECO:0000313" key="7">
    <source>
        <dbReference type="EMBL" id="GAT62615.1"/>
    </source>
</evidence>
<feature type="transmembrane region" description="Helical" evidence="5">
    <location>
        <begin position="129"/>
        <end position="153"/>
    </location>
</feature>
<evidence type="ECO:0000259" key="6">
    <source>
        <dbReference type="PROSITE" id="PS51012"/>
    </source>
</evidence>
<sequence length="275" mass="30338">MIRPIKAIMLRNLLKLQRDRMKLFMNLFMSGLFLFIFSFIMKSAAPGMDHPMNYLISGIIIMTVFQSALSNSMNILEDITSGVMKEILVAPITRWQIAIGHVLSAMVVSVIQGLIIVIIGMFMGLTLSFLSAIAMVGLMLLVGLTFSTLGLYLATLSKESSNFQLLIAILSFPLTFLSGAYIPTMALPTILMPLVYLNPLTYTTAAFRFVTLHMEGTPVSGLVNAGVAFDVNGFIITPLLSLLFIGLLCALFFVLCVNRFNSADFSRVKTFKHVR</sequence>
<organism evidence="7 8">
    <name type="scientific">Paludibacter jiangxiensis</name>
    <dbReference type="NCBI Taxonomy" id="681398"/>
    <lineage>
        <taxon>Bacteria</taxon>
        <taxon>Pseudomonadati</taxon>
        <taxon>Bacteroidota</taxon>
        <taxon>Bacteroidia</taxon>
        <taxon>Bacteroidales</taxon>
        <taxon>Paludibacteraceae</taxon>
        <taxon>Paludibacter</taxon>
    </lineage>
</organism>
<dbReference type="InterPro" id="IPR047817">
    <property type="entry name" value="ABC2_TM_bact-type"/>
</dbReference>
<name>A0A161LDY8_9BACT</name>
<gene>
    <name evidence="7" type="ORF">PJIAN_2174</name>
</gene>
<dbReference type="AlphaFoldDB" id="A0A161LDY8"/>
<feature type="transmembrane region" description="Helical" evidence="5">
    <location>
        <begin position="97"/>
        <end position="123"/>
    </location>
</feature>
<evidence type="ECO:0000313" key="8">
    <source>
        <dbReference type="Proteomes" id="UP000076586"/>
    </source>
</evidence>
<evidence type="ECO:0000256" key="5">
    <source>
        <dbReference type="RuleBase" id="RU361157"/>
    </source>
</evidence>
<evidence type="ECO:0000256" key="4">
    <source>
        <dbReference type="ARBA" id="ARBA00023136"/>
    </source>
</evidence>
<accession>A0A161LDY8</accession>
<reference evidence="8" key="1">
    <citation type="submission" date="2016-04" db="EMBL/GenBank/DDBJ databases">
        <title>Draft genome sequence of Paludibacter jiangxiensis strain NM7.</title>
        <authorList>
            <person name="Qiu Y."/>
            <person name="Matsuura N."/>
            <person name="Ohashi A."/>
            <person name="Tourlousse M.D."/>
            <person name="Sekiguchi Y."/>
        </authorList>
    </citation>
    <scope>NUCLEOTIDE SEQUENCE [LARGE SCALE GENOMIC DNA]</scope>
    <source>
        <strain evidence="8">NM7</strain>
    </source>
</reference>
<evidence type="ECO:0000256" key="1">
    <source>
        <dbReference type="ARBA" id="ARBA00004141"/>
    </source>
</evidence>
<keyword evidence="5" id="KW-1003">Cell membrane</keyword>
<comment type="similarity">
    <text evidence="5">Belongs to the ABC-2 integral membrane protein family.</text>
</comment>
<feature type="transmembrane region" description="Helical" evidence="5">
    <location>
        <begin position="234"/>
        <end position="257"/>
    </location>
</feature>
<protein>
    <recommendedName>
        <fullName evidence="5">Transport permease protein</fullName>
    </recommendedName>
</protein>
<proteinExistence type="inferred from homology"/>
<dbReference type="PANTHER" id="PTHR43229">
    <property type="entry name" value="NODULATION PROTEIN J"/>
    <property type="match status" value="1"/>
</dbReference>
<dbReference type="InterPro" id="IPR013525">
    <property type="entry name" value="ABC2_TM"/>
</dbReference>
<evidence type="ECO:0000256" key="2">
    <source>
        <dbReference type="ARBA" id="ARBA00022692"/>
    </source>
</evidence>
<dbReference type="GO" id="GO:0140359">
    <property type="term" value="F:ABC-type transporter activity"/>
    <property type="evidence" value="ECO:0007669"/>
    <property type="project" value="InterPro"/>
</dbReference>
<dbReference type="Pfam" id="PF01061">
    <property type="entry name" value="ABC2_membrane"/>
    <property type="match status" value="1"/>
</dbReference>
<keyword evidence="4 5" id="KW-0472">Membrane</keyword>
<keyword evidence="3 5" id="KW-1133">Transmembrane helix</keyword>
<dbReference type="PANTHER" id="PTHR43229:SF2">
    <property type="entry name" value="NODULATION PROTEIN J"/>
    <property type="match status" value="1"/>
</dbReference>
<evidence type="ECO:0000256" key="3">
    <source>
        <dbReference type="ARBA" id="ARBA00022989"/>
    </source>
</evidence>
<dbReference type="Proteomes" id="UP000076586">
    <property type="component" value="Unassembled WGS sequence"/>
</dbReference>
<keyword evidence="8" id="KW-1185">Reference proteome</keyword>
<keyword evidence="2 5" id="KW-0812">Transmembrane</keyword>
<dbReference type="PROSITE" id="PS51012">
    <property type="entry name" value="ABC_TM2"/>
    <property type="match status" value="1"/>
</dbReference>
<comment type="subcellular location">
    <subcellularLocation>
        <location evidence="5">Cell membrane</location>
        <topology evidence="5">Multi-pass membrane protein</topology>
    </subcellularLocation>
    <subcellularLocation>
        <location evidence="1">Membrane</location>
        <topology evidence="1">Multi-pass membrane protein</topology>
    </subcellularLocation>
</comment>
<dbReference type="STRING" id="681398.PJIAN_2174"/>
<feature type="transmembrane region" description="Helical" evidence="5">
    <location>
        <begin position="165"/>
        <end position="191"/>
    </location>
</feature>
<reference evidence="8" key="2">
    <citation type="journal article" date="2017" name="Genome Announc.">
        <title>Draft genome sequence of Paludibacter jiangxiensis NM7(T), a propionate-producing fermentative bacterium.</title>
        <authorList>
            <person name="Qiu Y.-L."/>
            <person name="Tourlousse D.M."/>
            <person name="Matsuura N."/>
            <person name="Ohashi A."/>
            <person name="Sekiguchi Y."/>
        </authorList>
    </citation>
    <scope>NUCLEOTIDE SEQUENCE [LARGE SCALE GENOMIC DNA]</scope>
    <source>
        <strain evidence="8">NM7</strain>
    </source>
</reference>
<keyword evidence="5" id="KW-0813">Transport</keyword>